<keyword evidence="2" id="KW-1185">Reference proteome</keyword>
<proteinExistence type="predicted"/>
<dbReference type="Proteomes" id="UP001187192">
    <property type="component" value="Unassembled WGS sequence"/>
</dbReference>
<evidence type="ECO:0000313" key="1">
    <source>
        <dbReference type="EMBL" id="GMN63094.1"/>
    </source>
</evidence>
<accession>A0AA88J5E5</accession>
<reference evidence="1" key="1">
    <citation type="submission" date="2023-07" db="EMBL/GenBank/DDBJ databases">
        <title>draft genome sequence of fig (Ficus carica).</title>
        <authorList>
            <person name="Takahashi T."/>
            <person name="Nishimura K."/>
        </authorList>
    </citation>
    <scope>NUCLEOTIDE SEQUENCE</scope>
</reference>
<comment type="caution">
    <text evidence="1">The sequence shown here is derived from an EMBL/GenBank/DDBJ whole genome shotgun (WGS) entry which is preliminary data.</text>
</comment>
<evidence type="ECO:0000313" key="2">
    <source>
        <dbReference type="Proteomes" id="UP001187192"/>
    </source>
</evidence>
<gene>
    <name evidence="1" type="ORF">TIFTF001_032175</name>
</gene>
<dbReference type="AlphaFoldDB" id="A0AA88J5E5"/>
<dbReference type="EMBL" id="BTGU01000142">
    <property type="protein sequence ID" value="GMN63094.1"/>
    <property type="molecule type" value="Genomic_DNA"/>
</dbReference>
<protein>
    <submittedName>
        <fullName evidence="1">Uncharacterized protein</fullName>
    </submittedName>
</protein>
<sequence length="153" mass="17499">MQPRRSGWSSSLDLWEGWLTQCIVSFDLEVEQFDSYSMPSPCQQGTDLNIGVLGGCLCVYFTLYGPIDIWPLHNDLIYHDELTGLRFKHLKFIGTKSEFKAIAHTPSFVSLKDIAMAANVEVLNVNSRCRKLRLVEETYPLVLGRTRTQPRLF</sequence>
<name>A0AA88J5E5_FICCA</name>
<organism evidence="1 2">
    <name type="scientific">Ficus carica</name>
    <name type="common">Common fig</name>
    <dbReference type="NCBI Taxonomy" id="3494"/>
    <lineage>
        <taxon>Eukaryota</taxon>
        <taxon>Viridiplantae</taxon>
        <taxon>Streptophyta</taxon>
        <taxon>Embryophyta</taxon>
        <taxon>Tracheophyta</taxon>
        <taxon>Spermatophyta</taxon>
        <taxon>Magnoliopsida</taxon>
        <taxon>eudicotyledons</taxon>
        <taxon>Gunneridae</taxon>
        <taxon>Pentapetalae</taxon>
        <taxon>rosids</taxon>
        <taxon>fabids</taxon>
        <taxon>Rosales</taxon>
        <taxon>Moraceae</taxon>
        <taxon>Ficeae</taxon>
        <taxon>Ficus</taxon>
    </lineage>
</organism>